<protein>
    <recommendedName>
        <fullName evidence="6">3-methyladenine DNA glycosylase</fullName>
    </recommendedName>
</protein>
<dbReference type="FunFam" id="3.10.300.10:FF:000001">
    <property type="entry name" value="Putative 3-methyladenine DNA glycosylase"/>
    <property type="match status" value="1"/>
</dbReference>
<dbReference type="Pfam" id="PF02245">
    <property type="entry name" value="Pur_DNA_glyco"/>
    <property type="match status" value="1"/>
</dbReference>
<accession>A0A0F9QIR9</accession>
<dbReference type="NCBIfam" id="NF002003">
    <property type="entry name" value="PRK00802.1-3"/>
    <property type="match status" value="1"/>
</dbReference>
<proteinExistence type="inferred from homology"/>
<evidence type="ECO:0000256" key="3">
    <source>
        <dbReference type="ARBA" id="ARBA00022801"/>
    </source>
</evidence>
<organism evidence="5">
    <name type="scientific">marine sediment metagenome</name>
    <dbReference type="NCBI Taxonomy" id="412755"/>
    <lineage>
        <taxon>unclassified sequences</taxon>
        <taxon>metagenomes</taxon>
        <taxon>ecological metagenomes</taxon>
    </lineage>
</organism>
<dbReference type="Gene3D" id="3.10.300.10">
    <property type="entry name" value="Methylpurine-DNA glycosylase (MPG)"/>
    <property type="match status" value="1"/>
</dbReference>
<evidence type="ECO:0008006" key="6">
    <source>
        <dbReference type="Google" id="ProtNLM"/>
    </source>
</evidence>
<dbReference type="InterPro" id="IPR011034">
    <property type="entry name" value="Formyl_transferase-like_C_sf"/>
</dbReference>
<dbReference type="GO" id="GO:0006284">
    <property type="term" value="P:base-excision repair"/>
    <property type="evidence" value="ECO:0007669"/>
    <property type="project" value="InterPro"/>
</dbReference>
<dbReference type="PANTHER" id="PTHR10429">
    <property type="entry name" value="DNA-3-METHYLADENINE GLYCOSYLASE"/>
    <property type="match status" value="1"/>
</dbReference>
<evidence type="ECO:0000256" key="4">
    <source>
        <dbReference type="ARBA" id="ARBA00023204"/>
    </source>
</evidence>
<dbReference type="AlphaFoldDB" id="A0A0F9QIR9"/>
<keyword evidence="4" id="KW-0234">DNA repair</keyword>
<keyword evidence="2" id="KW-0227">DNA damage</keyword>
<name>A0A0F9QIR9_9ZZZZ</name>
<dbReference type="EMBL" id="LAZR01003962">
    <property type="protein sequence ID" value="KKN13066.1"/>
    <property type="molecule type" value="Genomic_DNA"/>
</dbReference>
<dbReference type="InterPro" id="IPR003180">
    <property type="entry name" value="MPG"/>
</dbReference>
<reference evidence="5" key="1">
    <citation type="journal article" date="2015" name="Nature">
        <title>Complex archaea that bridge the gap between prokaryotes and eukaryotes.</title>
        <authorList>
            <person name="Spang A."/>
            <person name="Saw J.H."/>
            <person name="Jorgensen S.L."/>
            <person name="Zaremba-Niedzwiedzka K."/>
            <person name="Martijn J."/>
            <person name="Lind A.E."/>
            <person name="van Eijk R."/>
            <person name="Schleper C."/>
            <person name="Guy L."/>
            <person name="Ettema T.J."/>
        </authorList>
    </citation>
    <scope>NUCLEOTIDE SEQUENCE</scope>
</reference>
<comment type="caution">
    <text evidence="5">The sequence shown here is derived from an EMBL/GenBank/DDBJ whole genome shotgun (WGS) entry which is preliminary data.</text>
</comment>
<evidence type="ECO:0000313" key="5">
    <source>
        <dbReference type="EMBL" id="KKN13066.1"/>
    </source>
</evidence>
<dbReference type="SUPFAM" id="SSF50486">
    <property type="entry name" value="FMT C-terminal domain-like"/>
    <property type="match status" value="1"/>
</dbReference>
<dbReference type="CDD" id="cd00540">
    <property type="entry name" value="AAG"/>
    <property type="match status" value="1"/>
</dbReference>
<evidence type="ECO:0000256" key="2">
    <source>
        <dbReference type="ARBA" id="ARBA00022763"/>
    </source>
</evidence>
<gene>
    <name evidence="5" type="ORF">LCGC14_1010100</name>
</gene>
<dbReference type="HAMAP" id="MF_00527">
    <property type="entry name" value="3MGH"/>
    <property type="match status" value="1"/>
</dbReference>
<keyword evidence="3" id="KW-0378">Hydrolase</keyword>
<dbReference type="GO" id="GO:0003905">
    <property type="term" value="F:alkylbase DNA N-glycosylase activity"/>
    <property type="evidence" value="ECO:0007669"/>
    <property type="project" value="InterPro"/>
</dbReference>
<sequence length="202" mass="22185">MSSDKLLVHQYEVLPQEFFARKTDAVARDLLGKLIVRKTKKGILSGKIVETEAYFGNGEDPASHAHRGSTPRSSIMFGDPGRAYVYFNYGVHWLLNFVAKKGDGAGAVLVRAVQPVEGIELMAKNRPTEASNVTNGPAKFTQAFGIDGSFNGLDVTTSNSELYVADFLTSQFKVVKSGRVGIKDGSEMQLRFYIKDNPFVSR</sequence>
<dbReference type="InterPro" id="IPR036995">
    <property type="entry name" value="MPG_sf"/>
</dbReference>
<dbReference type="GO" id="GO:0003677">
    <property type="term" value="F:DNA binding"/>
    <property type="evidence" value="ECO:0007669"/>
    <property type="project" value="InterPro"/>
</dbReference>
<comment type="similarity">
    <text evidence="1">Belongs to the DNA glycosylase MPG family.</text>
</comment>
<dbReference type="PANTHER" id="PTHR10429:SF0">
    <property type="entry name" value="DNA-3-METHYLADENINE GLYCOSYLASE"/>
    <property type="match status" value="1"/>
</dbReference>
<evidence type="ECO:0000256" key="1">
    <source>
        <dbReference type="ARBA" id="ARBA00009232"/>
    </source>
</evidence>
<dbReference type="NCBIfam" id="TIGR00567">
    <property type="entry name" value="3mg"/>
    <property type="match status" value="1"/>
</dbReference>